<name>A0A0D1YBV8_9EURO</name>
<sequence length="235" mass="26704">MIEFPSKHSLTRPVCLPLFSFLNHFSNICTKVITISADIKWRLQMGTCVPNRSPPIRRINENDRRVLLGWTTEDSEDIDLDKMIWGCLSLGKLAEKAGKEKESEGQDEVGRSVLMRNYENHTFSIKEGDIFNYHPVWQDFANVDLAGYPAAKMQEWSAARGIKRVPMSEAQLLEAYTVCAKSRVDEITEAPMLIWNPSCPAPQLDRGQHRRAAPMAITQDVDGKPMEPETWLARS</sequence>
<dbReference type="EMBL" id="KN846954">
    <property type="protein sequence ID" value="KIV78329.1"/>
    <property type="molecule type" value="Genomic_DNA"/>
</dbReference>
<gene>
    <name evidence="1" type="ORF">PV11_10055</name>
</gene>
<dbReference type="HOGENOM" id="CLU_1180234_0_0_1"/>
<reference evidence="1 2" key="1">
    <citation type="submission" date="2015-01" db="EMBL/GenBank/DDBJ databases">
        <title>The Genome Sequence of Exophiala sideris CBS121828.</title>
        <authorList>
            <consortium name="The Broad Institute Genomics Platform"/>
            <person name="Cuomo C."/>
            <person name="de Hoog S."/>
            <person name="Gorbushina A."/>
            <person name="Stielow B."/>
            <person name="Teixiera M."/>
            <person name="Abouelleil A."/>
            <person name="Chapman S.B."/>
            <person name="Priest M."/>
            <person name="Young S.K."/>
            <person name="Wortman J."/>
            <person name="Nusbaum C."/>
            <person name="Birren B."/>
        </authorList>
    </citation>
    <scope>NUCLEOTIDE SEQUENCE [LARGE SCALE GENOMIC DNA]</scope>
    <source>
        <strain evidence="1 2">CBS 121828</strain>
    </source>
</reference>
<evidence type="ECO:0000313" key="1">
    <source>
        <dbReference type="EMBL" id="KIV78329.1"/>
    </source>
</evidence>
<dbReference type="AlphaFoldDB" id="A0A0D1YBV8"/>
<organism evidence="1 2">
    <name type="scientific">Exophiala sideris</name>
    <dbReference type="NCBI Taxonomy" id="1016849"/>
    <lineage>
        <taxon>Eukaryota</taxon>
        <taxon>Fungi</taxon>
        <taxon>Dikarya</taxon>
        <taxon>Ascomycota</taxon>
        <taxon>Pezizomycotina</taxon>
        <taxon>Eurotiomycetes</taxon>
        <taxon>Chaetothyriomycetidae</taxon>
        <taxon>Chaetothyriales</taxon>
        <taxon>Herpotrichiellaceae</taxon>
        <taxon>Exophiala</taxon>
    </lineage>
</organism>
<accession>A0A0D1YBV8</accession>
<dbReference type="Proteomes" id="UP000053599">
    <property type="component" value="Unassembled WGS sequence"/>
</dbReference>
<evidence type="ECO:0000313" key="2">
    <source>
        <dbReference type="Proteomes" id="UP000053599"/>
    </source>
</evidence>
<proteinExistence type="predicted"/>
<protein>
    <submittedName>
        <fullName evidence="1">Uncharacterized protein</fullName>
    </submittedName>
</protein>